<organism evidence="1">
    <name type="scientific">Anopheles atroparvus</name>
    <name type="common">European mosquito</name>
    <dbReference type="NCBI Taxonomy" id="41427"/>
    <lineage>
        <taxon>Eukaryota</taxon>
        <taxon>Metazoa</taxon>
        <taxon>Ecdysozoa</taxon>
        <taxon>Arthropoda</taxon>
        <taxon>Hexapoda</taxon>
        <taxon>Insecta</taxon>
        <taxon>Pterygota</taxon>
        <taxon>Neoptera</taxon>
        <taxon>Endopterygota</taxon>
        <taxon>Diptera</taxon>
        <taxon>Nematocera</taxon>
        <taxon>Culicoidea</taxon>
        <taxon>Culicidae</taxon>
        <taxon>Anophelinae</taxon>
        <taxon>Anopheles</taxon>
    </lineage>
</organism>
<sequence length="109" mass="12525">LKLKFNMQTIATMVLFAVVLCSAFAAVRSAPIVEQNTPVELSLYADNADDQSVGTVRNKRAIIFRPLFVYRQQQIKKQLVDQNKVKLVKSNPDKEDFNYYSGQLPFRRQ</sequence>
<name>A0A182IP75_ANOAO</name>
<proteinExistence type="predicted"/>
<dbReference type="EnsemblMetazoa" id="AATE002849-RA">
    <property type="protein sequence ID" value="AATE002849-PA.1"/>
    <property type="gene ID" value="AATE002849"/>
</dbReference>
<reference evidence="1" key="1">
    <citation type="submission" date="2022-08" db="UniProtKB">
        <authorList>
            <consortium name="EnsemblMetazoa"/>
        </authorList>
    </citation>
    <scope>IDENTIFICATION</scope>
    <source>
        <strain evidence="1">EBRO</strain>
    </source>
</reference>
<evidence type="ECO:0000313" key="1">
    <source>
        <dbReference type="EnsemblMetazoa" id="AATE002849-PA.1"/>
    </source>
</evidence>
<dbReference type="AlphaFoldDB" id="A0A182IP75"/>
<accession>A0A182IP75</accession>
<protein>
    <submittedName>
        <fullName evidence="1">Uncharacterized protein</fullName>
    </submittedName>
</protein>
<dbReference type="VEuPathDB" id="VectorBase:AATE002849"/>